<feature type="compositionally biased region" description="Basic and acidic residues" evidence="4">
    <location>
        <begin position="135"/>
        <end position="150"/>
    </location>
</feature>
<sequence>MGPTETVRDLAEPVCAADGVELVDVELGGGVLTVTVDREGGLDLDTISGLTRRISRLLDDSDPVPGRYTLEVSTPGLERKLRTPDHFRRAVGELVTVRTVAGTEAGRRLRGPLVAADDDTITIGPDPDGSGGPDAPDRTVRHDQVERARTVFEWGPTPKQGGKTSPSSRKKAAKP</sequence>
<name>A0AAE9Y3L3_9ACTN</name>
<dbReference type="RefSeq" id="WP_272734937.1">
    <property type="nucleotide sequence ID" value="NZ_CP116942.1"/>
</dbReference>
<accession>A0AAE9Y3L3</accession>
<dbReference type="CDD" id="cd01734">
    <property type="entry name" value="YlxS_C"/>
    <property type="match status" value="1"/>
</dbReference>
<dbReference type="GO" id="GO:0000028">
    <property type="term" value="P:ribosomal small subunit assembly"/>
    <property type="evidence" value="ECO:0007669"/>
    <property type="project" value="TreeGrafter"/>
</dbReference>
<evidence type="ECO:0000313" key="7">
    <source>
        <dbReference type="EMBL" id="WCO65412.1"/>
    </source>
</evidence>
<feature type="domain" description="Ribosome maturation factor RimP C-terminal" evidence="6">
    <location>
        <begin position="81"/>
        <end position="154"/>
    </location>
</feature>
<proteinExistence type="inferred from homology"/>
<organism evidence="7 8">
    <name type="scientific">Iamia majanohamensis</name>
    <dbReference type="NCBI Taxonomy" id="467976"/>
    <lineage>
        <taxon>Bacteria</taxon>
        <taxon>Bacillati</taxon>
        <taxon>Actinomycetota</taxon>
        <taxon>Acidimicrobiia</taxon>
        <taxon>Acidimicrobiales</taxon>
        <taxon>Iamiaceae</taxon>
        <taxon>Iamia</taxon>
    </lineage>
</organism>
<evidence type="ECO:0000313" key="8">
    <source>
        <dbReference type="Proteomes" id="UP001216390"/>
    </source>
</evidence>
<keyword evidence="8" id="KW-1185">Reference proteome</keyword>
<dbReference type="PANTHER" id="PTHR33867:SF1">
    <property type="entry name" value="RIBOSOME MATURATION FACTOR RIMP"/>
    <property type="match status" value="1"/>
</dbReference>
<dbReference type="SUPFAM" id="SSF74942">
    <property type="entry name" value="YhbC-like, C-terminal domain"/>
    <property type="match status" value="1"/>
</dbReference>
<dbReference type="KEGG" id="ima:PO878_12990"/>
<dbReference type="AlphaFoldDB" id="A0AAE9Y3L3"/>
<evidence type="ECO:0000259" key="6">
    <source>
        <dbReference type="Pfam" id="PF17384"/>
    </source>
</evidence>
<dbReference type="EMBL" id="CP116942">
    <property type="protein sequence ID" value="WCO65412.1"/>
    <property type="molecule type" value="Genomic_DNA"/>
</dbReference>
<dbReference type="Proteomes" id="UP001216390">
    <property type="component" value="Chromosome"/>
</dbReference>
<comment type="subcellular location">
    <subcellularLocation>
        <location evidence="3">Cytoplasm</location>
    </subcellularLocation>
</comment>
<comment type="similarity">
    <text evidence="3">Belongs to the RimP family.</text>
</comment>
<evidence type="ECO:0000256" key="2">
    <source>
        <dbReference type="ARBA" id="ARBA00022517"/>
    </source>
</evidence>
<evidence type="ECO:0000256" key="4">
    <source>
        <dbReference type="SAM" id="MobiDB-lite"/>
    </source>
</evidence>
<dbReference type="InterPro" id="IPR028998">
    <property type="entry name" value="RimP_C"/>
</dbReference>
<dbReference type="InterPro" id="IPR003728">
    <property type="entry name" value="Ribosome_maturation_RimP"/>
</dbReference>
<reference evidence="7" key="1">
    <citation type="submission" date="2023-01" db="EMBL/GenBank/DDBJ databases">
        <title>The diversity of Class Acidimicrobiia in South China Sea sediment environments and the proposal of Iamia marina sp. nov., a novel species of the genus Iamia.</title>
        <authorList>
            <person name="He Y."/>
            <person name="Tian X."/>
        </authorList>
    </citation>
    <scope>NUCLEOTIDE SEQUENCE</scope>
    <source>
        <strain evidence="7">DSM 19957</strain>
    </source>
</reference>
<feature type="domain" description="Ribosome maturation factor RimP N-terminal" evidence="5">
    <location>
        <begin position="10"/>
        <end position="78"/>
    </location>
</feature>
<dbReference type="InterPro" id="IPR036847">
    <property type="entry name" value="RimP_C_sf"/>
</dbReference>
<keyword evidence="1 3" id="KW-0963">Cytoplasm</keyword>
<keyword evidence="2 3" id="KW-0690">Ribosome biogenesis</keyword>
<gene>
    <name evidence="3" type="primary">rimP</name>
    <name evidence="7" type="ORF">PO878_12990</name>
</gene>
<dbReference type="SUPFAM" id="SSF75420">
    <property type="entry name" value="YhbC-like, N-terminal domain"/>
    <property type="match status" value="1"/>
</dbReference>
<dbReference type="GO" id="GO:0005829">
    <property type="term" value="C:cytosol"/>
    <property type="evidence" value="ECO:0007669"/>
    <property type="project" value="TreeGrafter"/>
</dbReference>
<evidence type="ECO:0000256" key="1">
    <source>
        <dbReference type="ARBA" id="ARBA00022490"/>
    </source>
</evidence>
<evidence type="ECO:0000259" key="5">
    <source>
        <dbReference type="Pfam" id="PF02576"/>
    </source>
</evidence>
<dbReference type="InterPro" id="IPR028989">
    <property type="entry name" value="RimP_N"/>
</dbReference>
<dbReference type="HAMAP" id="MF_01077">
    <property type="entry name" value="RimP"/>
    <property type="match status" value="1"/>
</dbReference>
<dbReference type="Gene3D" id="2.30.30.180">
    <property type="entry name" value="Ribosome maturation factor RimP, C-terminal domain"/>
    <property type="match status" value="1"/>
</dbReference>
<dbReference type="InterPro" id="IPR035956">
    <property type="entry name" value="RimP_N_sf"/>
</dbReference>
<protein>
    <recommendedName>
        <fullName evidence="3">Ribosome maturation factor RimP</fullName>
    </recommendedName>
</protein>
<dbReference type="Gene3D" id="3.30.300.70">
    <property type="entry name" value="RimP-like superfamily, N-terminal"/>
    <property type="match status" value="1"/>
</dbReference>
<evidence type="ECO:0000256" key="3">
    <source>
        <dbReference type="HAMAP-Rule" id="MF_01077"/>
    </source>
</evidence>
<dbReference type="GO" id="GO:0006412">
    <property type="term" value="P:translation"/>
    <property type="evidence" value="ECO:0007669"/>
    <property type="project" value="TreeGrafter"/>
</dbReference>
<dbReference type="PANTHER" id="PTHR33867">
    <property type="entry name" value="RIBOSOME MATURATION FACTOR RIMP"/>
    <property type="match status" value="1"/>
</dbReference>
<dbReference type="Pfam" id="PF17384">
    <property type="entry name" value="DUF150_C"/>
    <property type="match status" value="1"/>
</dbReference>
<dbReference type="Pfam" id="PF02576">
    <property type="entry name" value="RimP_N"/>
    <property type="match status" value="1"/>
</dbReference>
<feature type="region of interest" description="Disordered" evidence="4">
    <location>
        <begin position="117"/>
        <end position="175"/>
    </location>
</feature>
<comment type="function">
    <text evidence="3">Required for maturation of 30S ribosomal subunits.</text>
</comment>